<protein>
    <submittedName>
        <fullName evidence="1">Uncharacterized protein</fullName>
    </submittedName>
</protein>
<gene>
    <name evidence="1" type="ORF">CLOSTMETH_02045</name>
</gene>
<dbReference type="HOGENOM" id="CLU_2492367_0_0_9"/>
<keyword evidence="2" id="KW-1185">Reference proteome</keyword>
<comment type="caution">
    <text evidence="1">The sequence shown here is derived from an EMBL/GenBank/DDBJ whole genome shotgun (WGS) entry which is preliminary data.</text>
</comment>
<evidence type="ECO:0000313" key="1">
    <source>
        <dbReference type="EMBL" id="EEG30314.1"/>
    </source>
</evidence>
<reference evidence="1 2" key="1">
    <citation type="submission" date="2009-01" db="EMBL/GenBank/DDBJ databases">
        <authorList>
            <person name="Fulton L."/>
            <person name="Clifton S."/>
            <person name="Fulton B."/>
            <person name="Xu J."/>
            <person name="Minx P."/>
            <person name="Pepin K.H."/>
            <person name="Johnson M."/>
            <person name="Bhonagiri V."/>
            <person name="Nash W.E."/>
            <person name="Mardis E.R."/>
            <person name="Wilson R.K."/>
        </authorList>
    </citation>
    <scope>NUCLEOTIDE SEQUENCE [LARGE SCALE GENOMIC DNA]</scope>
    <source>
        <strain evidence="1 2">DSM 5476</strain>
    </source>
</reference>
<accession>C0EDW6</accession>
<name>C0EDW6_9FIRM</name>
<evidence type="ECO:0000313" key="2">
    <source>
        <dbReference type="Proteomes" id="UP000003340"/>
    </source>
</evidence>
<dbReference type="EMBL" id="ACEC01000066">
    <property type="protein sequence ID" value="EEG30314.1"/>
    <property type="molecule type" value="Genomic_DNA"/>
</dbReference>
<dbReference type="STRING" id="537013.CLOSTMETH_02045"/>
<reference evidence="1 2" key="2">
    <citation type="submission" date="2009-02" db="EMBL/GenBank/DDBJ databases">
        <title>Draft genome sequence of Clostridium methylpentosum (DSM 5476).</title>
        <authorList>
            <person name="Sudarsanam P."/>
            <person name="Ley R."/>
            <person name="Guruge J."/>
            <person name="Turnbaugh P.J."/>
            <person name="Mahowald M."/>
            <person name="Liep D."/>
            <person name="Gordon J."/>
        </authorList>
    </citation>
    <scope>NUCLEOTIDE SEQUENCE [LARGE SCALE GENOMIC DNA]</scope>
    <source>
        <strain evidence="1 2">DSM 5476</strain>
    </source>
</reference>
<dbReference type="AlphaFoldDB" id="C0EDW6"/>
<sequence>MIAVCDDHQGILGEFTAEIEKISSQRNEIRAFPPSSDLLLLIKTPVEAYFLDINLPEVDDLAFGEAFLPKIPNPVVANRIVEHAPT</sequence>
<organism evidence="1 2">
    <name type="scientific">[Clostridium] methylpentosum DSM 5476</name>
    <dbReference type="NCBI Taxonomy" id="537013"/>
    <lineage>
        <taxon>Bacteria</taxon>
        <taxon>Bacillati</taxon>
        <taxon>Bacillota</taxon>
        <taxon>Clostridia</taxon>
        <taxon>Eubacteriales</taxon>
        <taxon>Oscillospiraceae</taxon>
        <taxon>Oscillospiraceae incertae sedis</taxon>
    </lineage>
</organism>
<dbReference type="Proteomes" id="UP000003340">
    <property type="component" value="Unassembled WGS sequence"/>
</dbReference>
<proteinExistence type="predicted"/>